<dbReference type="Pfam" id="PF08378">
    <property type="entry name" value="NERD"/>
    <property type="match status" value="1"/>
</dbReference>
<proteinExistence type="predicted"/>
<dbReference type="InterPro" id="IPR011528">
    <property type="entry name" value="NERD"/>
</dbReference>
<feature type="domain" description="NERD" evidence="1">
    <location>
        <begin position="50"/>
        <end position="165"/>
    </location>
</feature>
<evidence type="ECO:0000259" key="1">
    <source>
        <dbReference type="PROSITE" id="PS50965"/>
    </source>
</evidence>
<dbReference type="EMBL" id="VDGI01000002">
    <property type="protein sequence ID" value="TQR21178.1"/>
    <property type="molecule type" value="Genomic_DNA"/>
</dbReference>
<dbReference type="PROSITE" id="PS50965">
    <property type="entry name" value="NERD"/>
    <property type="match status" value="1"/>
</dbReference>
<reference evidence="2 3" key="1">
    <citation type="submission" date="2019-06" db="EMBL/GenBank/DDBJ databases">
        <title>Psychrobacillus vulpis sp. nov., a new species isolated from feces of a red fox that inhabits in The Tablas de Daimiel Natural Park, Albacete, Spain.</title>
        <authorList>
            <person name="Rodriguez M."/>
            <person name="Reina J.C."/>
            <person name="Bejar V."/>
            <person name="Llamas I."/>
        </authorList>
    </citation>
    <scope>NUCLEOTIDE SEQUENCE [LARGE SCALE GENOMIC DNA]</scope>
    <source>
        <strain evidence="2 3">Z8</strain>
    </source>
</reference>
<accession>A0A544TUM8</accession>
<dbReference type="OrthoDB" id="569879at2"/>
<dbReference type="AlphaFoldDB" id="A0A544TUM8"/>
<gene>
    <name evidence="2" type="ORF">FG384_02935</name>
</gene>
<name>A0A544TUM8_9BACI</name>
<protein>
    <submittedName>
        <fullName evidence="2">NERD domain-containing protein</fullName>
    </submittedName>
</protein>
<sequence>MLVFTRGDSMIAKKYSVSLYFDALRALHKRLPKNHSKFFMIQNEYRQKVAGELGEEAVMQVMGQVKLPYKFYVFHNLSLYSESLFQMDVLIISPYYALIFEEKNIKGEITFTEQQLTRKLDTNESHSFDNPVIQLEEYEYQLNLLFQTRGISIPIYSALVFAFASRYIKTPPTHKTVLFRKGIKPFLRNIKTGTPLLTEEQLNTLKNDILHANEDFNPFPLCEHFQIQPESLIKGVECVQCGFIGMKKVKHNWFCPRCKIYHKRAHEQSLKDYFLICKSTMSNMECQQFLQLNNKHEATRILKNEMLLKTGRSRNTKYSAIFLK</sequence>
<keyword evidence="3" id="KW-1185">Reference proteome</keyword>
<organism evidence="2 3">
    <name type="scientific">Psychrobacillus vulpis</name>
    <dbReference type="NCBI Taxonomy" id="2325572"/>
    <lineage>
        <taxon>Bacteria</taxon>
        <taxon>Bacillati</taxon>
        <taxon>Bacillota</taxon>
        <taxon>Bacilli</taxon>
        <taxon>Bacillales</taxon>
        <taxon>Bacillaceae</taxon>
        <taxon>Psychrobacillus</taxon>
    </lineage>
</organism>
<evidence type="ECO:0000313" key="3">
    <source>
        <dbReference type="Proteomes" id="UP000316626"/>
    </source>
</evidence>
<comment type="caution">
    <text evidence="2">The sequence shown here is derived from an EMBL/GenBank/DDBJ whole genome shotgun (WGS) entry which is preliminary data.</text>
</comment>
<dbReference type="Proteomes" id="UP000316626">
    <property type="component" value="Unassembled WGS sequence"/>
</dbReference>
<evidence type="ECO:0000313" key="2">
    <source>
        <dbReference type="EMBL" id="TQR21178.1"/>
    </source>
</evidence>